<dbReference type="PANTHER" id="PTHR22746">
    <property type="entry name" value="RAB6A-GEF COMPLEX PARTNER PROTEIN 1"/>
    <property type="match status" value="1"/>
</dbReference>
<organism evidence="5 6">
    <name type="scientific">Sungouiella intermedia</name>
    <dbReference type="NCBI Taxonomy" id="45354"/>
    <lineage>
        <taxon>Eukaryota</taxon>
        <taxon>Fungi</taxon>
        <taxon>Dikarya</taxon>
        <taxon>Ascomycota</taxon>
        <taxon>Saccharomycotina</taxon>
        <taxon>Pichiomycetes</taxon>
        <taxon>Metschnikowiaceae</taxon>
        <taxon>Sungouiella</taxon>
    </lineage>
</organism>
<evidence type="ECO:0000313" key="5">
    <source>
        <dbReference type="EMBL" id="SGZ53796.1"/>
    </source>
</evidence>
<protein>
    <submittedName>
        <fullName evidence="5">CIC11C00000003644</fullName>
    </submittedName>
</protein>
<dbReference type="GO" id="GO:0005829">
    <property type="term" value="C:cytosol"/>
    <property type="evidence" value="ECO:0007669"/>
    <property type="project" value="TreeGrafter"/>
</dbReference>
<keyword evidence="2" id="KW-0472">Membrane</keyword>
<dbReference type="InterPro" id="IPR040096">
    <property type="entry name" value="Ric1"/>
</dbReference>
<evidence type="ECO:0000256" key="1">
    <source>
        <dbReference type="ARBA" id="ARBA00004370"/>
    </source>
</evidence>
<sequence>MAWVNSCATFLIPLLLSPPIVAITPIPQTPLLAVVTSSTVAIYESSSLLPLAIHKRANECLTNHKQSVSARIRHVSVDTSKLGHMHSVNLYIQTAADYILIYHLFVNYSRSLYEVTDVNNGERLLQNSKPLASDNSRFNLANFIKTATKSIIQGGSADTNLTNMEHFNNAAVDDDQRNENIPLVKLTMIKILRMNAGITGFWCKLNSQNLIFANDCDEIQILNLKTFNNEIIKLADSKWYYDTTLIEYNLNDNYFLHLSSTGDLGVLQFNQSESSVAVDYTLLTKLDFECRHILINPQYNLAILQSDTDLKIYKVTLGAKTSTLCFIKTLYEYTNSSQLSCKWSPCGSFLIVWNMQTNYWKMISKFGFILFDSKALSEEIAAADIDSENLLRVNDFCFVSDCAIALNSQTLYILNKDSSKIYHLDLLRLLERFSNMSIFHDENYISVPVSESNSFARFPILPTFQKVLSHFQYVNGTALASSHRKPTGYFTIRVSESLQLSMSYGPHLAISTPIKIGSDFSHPLWYVFYNHFVEPLNIVNHFWVKDNLILINRYARDDVDPEEFPDMMIDELMILNTAASKYGAGGANFKFDSDSLVWRHSFRNRIVTFELIDLADGMKTLVLITNDMRIILMELSKGERSEKPGAMRISIRVRRTIHLSSIKHKLPITLIQQMTMVDGKHFFFLLNNGDLYLLKNQITSPEDEVANQRGTTQVNNMYDLIKISSAVESFQVSEINFNQHRHNRYITFFNGGEVLVYNMGELVERIYEFEGVEHSSEVDVEKPLRPIKIKIASFMPLKIYQSNGSIEVAGFEYQAMVKSDFLILKHRPSRQLILNKFIQHDLFESNLLTMEITRKFSNFGNYDYCLELLLFENLYESDEANRLRKVCQLVDATANSDSIYINFLRKIEVKYWDQFFKLLDQTPVGFMNRLRESNNVELCYNYLNIYLNFKREFESSVTPFETEEKGSILDAKDCELIKQIIKMLLEAQKWDECFELCRYIKLLQPSGNILRDIRQSI</sequence>
<dbReference type="GO" id="GO:0042147">
    <property type="term" value="P:retrograde transport, endosome to Golgi"/>
    <property type="evidence" value="ECO:0007669"/>
    <property type="project" value="TreeGrafter"/>
</dbReference>
<gene>
    <name evidence="5" type="ORF">SAMEA4029009_CIC11G00000003644</name>
</gene>
<dbReference type="InterPro" id="IPR009771">
    <property type="entry name" value="RIC1_C"/>
</dbReference>
<reference evidence="5 6" key="1">
    <citation type="submission" date="2016-10" db="EMBL/GenBank/DDBJ databases">
        <authorList>
            <person name="de Groot N.N."/>
        </authorList>
    </citation>
    <scope>NUCLEOTIDE SEQUENCE [LARGE SCALE GENOMIC DNA]</scope>
    <source>
        <strain evidence="5 6">PYCC 4715</strain>
    </source>
</reference>
<dbReference type="Proteomes" id="UP000182259">
    <property type="component" value="Chromosome III"/>
</dbReference>
<dbReference type="AlphaFoldDB" id="A0A1L0DBA7"/>
<evidence type="ECO:0000313" key="6">
    <source>
        <dbReference type="Proteomes" id="UP000182259"/>
    </source>
</evidence>
<accession>A0A1L0DBA7</accession>
<comment type="subcellular location">
    <subcellularLocation>
        <location evidence="1">Membrane</location>
    </subcellularLocation>
</comment>
<feature type="chain" id="PRO_5012792290" evidence="3">
    <location>
        <begin position="23"/>
        <end position="1017"/>
    </location>
</feature>
<dbReference type="SUPFAM" id="SSF82171">
    <property type="entry name" value="DPP6 N-terminal domain-like"/>
    <property type="match status" value="1"/>
</dbReference>
<evidence type="ECO:0000256" key="2">
    <source>
        <dbReference type="ARBA" id="ARBA00023136"/>
    </source>
</evidence>
<dbReference type="GO" id="GO:0000139">
    <property type="term" value="C:Golgi membrane"/>
    <property type="evidence" value="ECO:0007669"/>
    <property type="project" value="TreeGrafter"/>
</dbReference>
<proteinExistence type="predicted"/>
<keyword evidence="3" id="KW-0732">Signal</keyword>
<dbReference type="EMBL" id="LT635766">
    <property type="protein sequence ID" value="SGZ53796.1"/>
    <property type="molecule type" value="Genomic_DNA"/>
</dbReference>
<dbReference type="Pfam" id="PF07064">
    <property type="entry name" value="RIC1"/>
    <property type="match status" value="1"/>
</dbReference>
<dbReference type="PANTHER" id="PTHR22746:SF10">
    <property type="entry name" value="GUANINE NUCLEOTIDE EXCHANGE FACTOR SUBUNIT RIC1"/>
    <property type="match status" value="1"/>
</dbReference>
<name>A0A1L0DBA7_9ASCO</name>
<evidence type="ECO:0000259" key="4">
    <source>
        <dbReference type="Pfam" id="PF07064"/>
    </source>
</evidence>
<dbReference type="GO" id="GO:0034066">
    <property type="term" value="C:Ric1-Rgp1 guanyl-nucleotide exchange factor complex"/>
    <property type="evidence" value="ECO:0007669"/>
    <property type="project" value="InterPro"/>
</dbReference>
<evidence type="ECO:0000256" key="3">
    <source>
        <dbReference type="SAM" id="SignalP"/>
    </source>
</evidence>
<dbReference type="GO" id="GO:0006886">
    <property type="term" value="P:intracellular protein transport"/>
    <property type="evidence" value="ECO:0007669"/>
    <property type="project" value="InterPro"/>
</dbReference>
<feature type="signal peptide" evidence="3">
    <location>
        <begin position="1"/>
        <end position="22"/>
    </location>
</feature>
<feature type="domain" description="RIC1 C-terminal alpha solenoid region" evidence="4">
    <location>
        <begin position="848"/>
        <end position="1013"/>
    </location>
</feature>